<sequence length="269" mass="29192">MGAPIEIDSVSQWNTTLRQARETNRPVIVDFHATWCSPCKVIAPTFAQLAAQYHRGVFLRVDVDKVQPIATKYQVSAMPTFYVISNGQQVDNLRGADPRGLAAMVAKHASVPALPAAAEKAKAEGNAAFSAGDYAKAVECYSRAIDEAPDSAVLRANRAYAYIKQIKDSATPKDERKQLRPRAIADAHKATTLDQSWAKGWVRMAEAMLLAGDEEGMEDVSADKRLEGVRHMLEGAQEALEDAVNLSDGKVKAEAQAMLADVTARLKAL</sequence>
<keyword evidence="6" id="KW-1185">Reference proteome</keyword>
<dbReference type="SUPFAM" id="SSF52833">
    <property type="entry name" value="Thioredoxin-like"/>
    <property type="match status" value="1"/>
</dbReference>
<dbReference type="CDD" id="cd02947">
    <property type="entry name" value="TRX_family"/>
    <property type="match status" value="1"/>
</dbReference>
<name>A0A550BSI3_9AGAR</name>
<dbReference type="Proteomes" id="UP000320762">
    <property type="component" value="Unassembled WGS sequence"/>
</dbReference>
<dbReference type="PROSITE" id="PS51352">
    <property type="entry name" value="THIOREDOXIN_2"/>
    <property type="match status" value="1"/>
</dbReference>
<evidence type="ECO:0000256" key="1">
    <source>
        <dbReference type="ARBA" id="ARBA00020570"/>
    </source>
</evidence>
<dbReference type="FunFam" id="3.40.30.10:FF:000245">
    <property type="entry name" value="Thioredoxin"/>
    <property type="match status" value="1"/>
</dbReference>
<dbReference type="EMBL" id="VDMD01000127">
    <property type="protein sequence ID" value="TRM55502.1"/>
    <property type="molecule type" value="Genomic_DNA"/>
</dbReference>
<dbReference type="SUPFAM" id="SSF48452">
    <property type="entry name" value="TPR-like"/>
    <property type="match status" value="1"/>
</dbReference>
<accession>A0A550BSI3</accession>
<dbReference type="InterPro" id="IPR019734">
    <property type="entry name" value="TPR_rpt"/>
</dbReference>
<keyword evidence="3" id="KW-0802">TPR repeat</keyword>
<dbReference type="Pfam" id="PF00085">
    <property type="entry name" value="Thioredoxin"/>
    <property type="match status" value="1"/>
</dbReference>
<feature type="repeat" description="TPR" evidence="3">
    <location>
        <begin position="118"/>
        <end position="151"/>
    </location>
</feature>
<evidence type="ECO:0000256" key="2">
    <source>
        <dbReference type="ARBA" id="ARBA00023157"/>
    </source>
</evidence>
<dbReference type="InterPro" id="IPR013766">
    <property type="entry name" value="Thioredoxin_domain"/>
</dbReference>
<dbReference type="OrthoDB" id="2121326at2759"/>
<evidence type="ECO:0000313" key="5">
    <source>
        <dbReference type="EMBL" id="TRM55502.1"/>
    </source>
</evidence>
<comment type="caution">
    <text evidence="5">The sequence shown here is derived from an EMBL/GenBank/DDBJ whole genome shotgun (WGS) entry which is preliminary data.</text>
</comment>
<dbReference type="Gene3D" id="3.40.30.10">
    <property type="entry name" value="Glutaredoxin"/>
    <property type="match status" value="1"/>
</dbReference>
<gene>
    <name evidence="5" type="ORF">BD626DRAFT_56535</name>
</gene>
<keyword evidence="2" id="KW-1015">Disulfide bond</keyword>
<dbReference type="InterPro" id="IPR036249">
    <property type="entry name" value="Thioredoxin-like_sf"/>
</dbReference>
<evidence type="ECO:0000256" key="3">
    <source>
        <dbReference type="PROSITE-ProRule" id="PRU00339"/>
    </source>
</evidence>
<dbReference type="GO" id="GO:0006950">
    <property type="term" value="P:response to stress"/>
    <property type="evidence" value="ECO:0007669"/>
    <property type="project" value="UniProtKB-ARBA"/>
</dbReference>
<evidence type="ECO:0000313" key="6">
    <source>
        <dbReference type="Proteomes" id="UP000320762"/>
    </source>
</evidence>
<reference evidence="5 6" key="1">
    <citation type="journal article" date="2019" name="New Phytol.">
        <title>Comparative genomics reveals unique wood-decay strategies and fruiting body development in the Schizophyllaceae.</title>
        <authorList>
            <person name="Almasi E."/>
            <person name="Sahu N."/>
            <person name="Krizsan K."/>
            <person name="Balint B."/>
            <person name="Kovacs G.M."/>
            <person name="Kiss B."/>
            <person name="Cseklye J."/>
            <person name="Drula E."/>
            <person name="Henrissat B."/>
            <person name="Nagy I."/>
            <person name="Chovatia M."/>
            <person name="Adam C."/>
            <person name="LaButti K."/>
            <person name="Lipzen A."/>
            <person name="Riley R."/>
            <person name="Grigoriev I.V."/>
            <person name="Nagy L.G."/>
        </authorList>
    </citation>
    <scope>NUCLEOTIDE SEQUENCE [LARGE SCALE GENOMIC DNA]</scope>
    <source>
        <strain evidence="5 6">NL-1724</strain>
    </source>
</reference>
<dbReference type="PROSITE" id="PS50005">
    <property type="entry name" value="TPR"/>
    <property type="match status" value="1"/>
</dbReference>
<proteinExistence type="predicted"/>
<feature type="domain" description="Thioredoxin" evidence="4">
    <location>
        <begin position="1"/>
        <end position="110"/>
    </location>
</feature>
<dbReference type="PRINTS" id="PR00421">
    <property type="entry name" value="THIOREDOXIN"/>
</dbReference>
<protein>
    <recommendedName>
        <fullName evidence="1">Thioredoxin</fullName>
    </recommendedName>
</protein>
<dbReference type="PANTHER" id="PTHR46115">
    <property type="entry name" value="THIOREDOXIN-LIKE PROTEIN 1"/>
    <property type="match status" value="1"/>
</dbReference>
<dbReference type="Pfam" id="PF13414">
    <property type="entry name" value="TPR_11"/>
    <property type="match status" value="1"/>
</dbReference>
<dbReference type="AlphaFoldDB" id="A0A550BSI3"/>
<dbReference type="STRING" id="97359.A0A550BSI3"/>
<evidence type="ECO:0000259" key="4">
    <source>
        <dbReference type="PROSITE" id="PS51352"/>
    </source>
</evidence>
<dbReference type="InterPro" id="IPR011990">
    <property type="entry name" value="TPR-like_helical_dom_sf"/>
</dbReference>
<organism evidence="5 6">
    <name type="scientific">Schizophyllum amplum</name>
    <dbReference type="NCBI Taxonomy" id="97359"/>
    <lineage>
        <taxon>Eukaryota</taxon>
        <taxon>Fungi</taxon>
        <taxon>Dikarya</taxon>
        <taxon>Basidiomycota</taxon>
        <taxon>Agaricomycotina</taxon>
        <taxon>Agaricomycetes</taxon>
        <taxon>Agaricomycetidae</taxon>
        <taxon>Agaricales</taxon>
        <taxon>Schizophyllaceae</taxon>
        <taxon>Schizophyllum</taxon>
    </lineage>
</organism>
<dbReference type="Gene3D" id="1.25.40.10">
    <property type="entry name" value="Tetratricopeptide repeat domain"/>
    <property type="match status" value="1"/>
</dbReference>